<keyword evidence="1" id="KW-0285">Flavoprotein</keyword>
<feature type="domain" description="4Fe-4S ferredoxin-type" evidence="7">
    <location>
        <begin position="685"/>
        <end position="714"/>
    </location>
</feature>
<keyword evidence="9" id="KW-1185">Reference proteome</keyword>
<evidence type="ECO:0000313" key="8">
    <source>
        <dbReference type="EMBL" id="EPG75191.1"/>
    </source>
</evidence>
<dbReference type="EMBL" id="AKWZ02000004">
    <property type="protein sequence ID" value="EPG75191.1"/>
    <property type="molecule type" value="Genomic_DNA"/>
</dbReference>
<dbReference type="Pfam" id="PF13187">
    <property type="entry name" value="Fer4_9"/>
    <property type="match status" value="1"/>
</dbReference>
<dbReference type="GO" id="GO:0051536">
    <property type="term" value="F:iron-sulfur cluster binding"/>
    <property type="evidence" value="ECO:0007669"/>
    <property type="project" value="UniProtKB-KW"/>
</dbReference>
<dbReference type="Gene3D" id="3.30.70.20">
    <property type="match status" value="1"/>
</dbReference>
<dbReference type="Proteomes" id="UP000014540">
    <property type="component" value="Unassembled WGS sequence"/>
</dbReference>
<keyword evidence="6" id="KW-0812">Transmembrane</keyword>
<dbReference type="InterPro" id="IPR050097">
    <property type="entry name" value="Ferredoxin-NADP_redctase_2"/>
</dbReference>
<keyword evidence="6" id="KW-0472">Membrane</keyword>
<dbReference type="AlphaFoldDB" id="S3UXR5"/>
<dbReference type="SUPFAM" id="SSF51905">
    <property type="entry name" value="FAD/NAD(P)-binding domain"/>
    <property type="match status" value="1"/>
</dbReference>
<dbReference type="SUPFAM" id="SSF54862">
    <property type="entry name" value="4Fe-4S ferredoxins"/>
    <property type="match status" value="1"/>
</dbReference>
<dbReference type="RefSeq" id="WP_016548900.1">
    <property type="nucleotide sequence ID" value="NZ_AKWZ02000004.1"/>
</dbReference>
<keyword evidence="3" id="KW-0560">Oxidoreductase</keyword>
<keyword evidence="4" id="KW-0408">Iron</keyword>
<feature type="transmembrane region" description="Helical" evidence="6">
    <location>
        <begin position="443"/>
        <end position="461"/>
    </location>
</feature>
<dbReference type="PROSITE" id="PS51379">
    <property type="entry name" value="4FE4S_FER_2"/>
    <property type="match status" value="2"/>
</dbReference>
<comment type="caution">
    <text evidence="8">The sequence shown here is derived from an EMBL/GenBank/DDBJ whole genome shotgun (WGS) entry which is preliminary data.</text>
</comment>
<dbReference type="GO" id="GO:0046872">
    <property type="term" value="F:metal ion binding"/>
    <property type="evidence" value="ECO:0007669"/>
    <property type="project" value="UniProtKB-KW"/>
</dbReference>
<feature type="domain" description="4Fe-4S ferredoxin-type" evidence="7">
    <location>
        <begin position="716"/>
        <end position="745"/>
    </location>
</feature>
<evidence type="ECO:0000313" key="9">
    <source>
        <dbReference type="Proteomes" id="UP000014540"/>
    </source>
</evidence>
<evidence type="ECO:0000256" key="1">
    <source>
        <dbReference type="ARBA" id="ARBA00022630"/>
    </source>
</evidence>
<feature type="transmembrane region" description="Helical" evidence="6">
    <location>
        <begin position="373"/>
        <end position="393"/>
    </location>
</feature>
<evidence type="ECO:0000256" key="6">
    <source>
        <dbReference type="SAM" id="Phobius"/>
    </source>
</evidence>
<dbReference type="InterPro" id="IPR017896">
    <property type="entry name" value="4Fe4S_Fe-S-bd"/>
</dbReference>
<keyword evidence="6" id="KW-1133">Transmembrane helix</keyword>
<organism evidence="8 9">
    <name type="scientific">Leptospira fainei serovar Hurstbridge str. BUT 6</name>
    <dbReference type="NCBI Taxonomy" id="1193011"/>
    <lineage>
        <taxon>Bacteria</taxon>
        <taxon>Pseudomonadati</taxon>
        <taxon>Spirochaetota</taxon>
        <taxon>Spirochaetia</taxon>
        <taxon>Leptospirales</taxon>
        <taxon>Leptospiraceae</taxon>
        <taxon>Leptospira</taxon>
    </lineage>
</organism>
<dbReference type="Gene3D" id="3.50.50.60">
    <property type="entry name" value="FAD/NAD(P)-binding domain"/>
    <property type="match status" value="2"/>
</dbReference>
<evidence type="ECO:0000256" key="4">
    <source>
        <dbReference type="ARBA" id="ARBA00023004"/>
    </source>
</evidence>
<name>S3UXR5_9LEPT</name>
<dbReference type="OrthoDB" id="9778740at2"/>
<dbReference type="PANTHER" id="PTHR48105">
    <property type="entry name" value="THIOREDOXIN REDUCTASE 1-RELATED-RELATED"/>
    <property type="match status" value="1"/>
</dbReference>
<evidence type="ECO:0000256" key="5">
    <source>
        <dbReference type="ARBA" id="ARBA00023014"/>
    </source>
</evidence>
<dbReference type="InterPro" id="IPR017900">
    <property type="entry name" value="4Fe4S_Fe_S_CS"/>
</dbReference>
<evidence type="ECO:0000259" key="7">
    <source>
        <dbReference type="PROSITE" id="PS51379"/>
    </source>
</evidence>
<proteinExistence type="predicted"/>
<feature type="transmembrane region" description="Helical" evidence="6">
    <location>
        <begin position="639"/>
        <end position="658"/>
    </location>
</feature>
<evidence type="ECO:0000256" key="2">
    <source>
        <dbReference type="ARBA" id="ARBA00022723"/>
    </source>
</evidence>
<dbReference type="GO" id="GO:0016491">
    <property type="term" value="F:oxidoreductase activity"/>
    <property type="evidence" value="ECO:0007669"/>
    <property type="project" value="UniProtKB-KW"/>
</dbReference>
<reference evidence="8" key="1">
    <citation type="submission" date="2013-04" db="EMBL/GenBank/DDBJ databases">
        <authorList>
            <person name="Harkins D.M."/>
            <person name="Durkin A.S."/>
            <person name="Selengut J.D."/>
            <person name="Sanka R."/>
            <person name="DePew J."/>
            <person name="Purushe J."/>
            <person name="Ahmed A."/>
            <person name="van der Linden H."/>
            <person name="Goris M.G.A."/>
            <person name="Hartskeerl R.A."/>
            <person name="Vinetz J.M."/>
            <person name="Sutton G.G."/>
            <person name="Nelson W.C."/>
            <person name="Fouts D.E."/>
        </authorList>
    </citation>
    <scope>NUCLEOTIDE SEQUENCE [LARGE SCALE GENOMIC DNA]</scope>
    <source>
        <strain evidence="8">BUT 6</strain>
    </source>
</reference>
<feature type="transmembrane region" description="Helical" evidence="6">
    <location>
        <begin position="543"/>
        <end position="561"/>
    </location>
</feature>
<dbReference type="PRINTS" id="PR00469">
    <property type="entry name" value="PNDRDTASEII"/>
</dbReference>
<sequence length="759" mass="84074">MKLLLPFSSEYFNWLRKDAPQGPVETYPLIGDEFRSSIPGIYIVGDLTGIPLLKYAADSGAKVVSFLDSNTEPKSENVYDLLIIGGGPSGISAGIEARKKGLKFLILEGNKAFHTIHSYPKGKPIFAEPETFLSASELRIDNGYKESLIRDLQTALDGYDLPLLEGKQVVKIVPSGIEGSRFELTTEDGSKFRCFNIVLAIGKSGDSRRLGIPGEDGENVFHRLIDPADFNGQDVVVVGGGDSAIEAALALEGKAKSVALSYRGEELVRPKEENKAKFLSKVSEGKIDFLPSSSVKEIQNKNVIFFRKNSETKVPADSSLILIGSEPPISFLRKIGLAIQNVRSVREWSGFFAMISFSFLVYFGKAAFYGIEWYSWAAGAGLIGFVFFSAAWLGSGRKKSISVGWNWNLFRTTYLSFAAVYFISAYVGSKYFGWFLLNKYPGFHYTLLYSLTITVFGIRRMRVRPTKYIKTQTWTLILVQVFPLFLMPEIILPWLGELGLLGSSDGFLLTQVFPGGAYWKAYGLILAWPLNMGVLYDGGITAFWLIYGLVLSFGVIPYLVFRYGKGAYCGWICSCGGLAETLGDETRTKMPHGKWAYRLEHSGQWVLLAAILLTTAKLLGSFISPLWFLSLGADSVKRIYDAIVDISLAGVIGLGAYFFLSGRIWCRMFCPLAGLMHIYARFSRFRIFSEKKRCISCNICTKVCHQGIDVMSYANRGRPMDSVQCVRCSACVVNCPTNVLSFGEEINGFSVFGKLKATL</sequence>
<feature type="transmembrane region" description="Helical" evidence="6">
    <location>
        <begin position="473"/>
        <end position="496"/>
    </location>
</feature>
<feature type="transmembrane region" description="Helical" evidence="6">
    <location>
        <begin position="414"/>
        <end position="437"/>
    </location>
</feature>
<feature type="transmembrane region" description="Helical" evidence="6">
    <location>
        <begin position="605"/>
        <end position="627"/>
    </location>
</feature>
<dbReference type="InterPro" id="IPR036188">
    <property type="entry name" value="FAD/NAD-bd_sf"/>
</dbReference>
<keyword evidence="2" id="KW-0479">Metal-binding</keyword>
<gene>
    <name evidence="8" type="ORF">LEP1GSC058_0151</name>
</gene>
<dbReference type="PRINTS" id="PR00368">
    <property type="entry name" value="FADPNR"/>
</dbReference>
<accession>S3UXR5</accession>
<keyword evidence="5" id="KW-0411">Iron-sulfur</keyword>
<evidence type="ECO:0000256" key="3">
    <source>
        <dbReference type="ARBA" id="ARBA00023002"/>
    </source>
</evidence>
<dbReference type="PROSITE" id="PS00198">
    <property type="entry name" value="4FE4S_FER_1"/>
    <property type="match status" value="1"/>
</dbReference>
<protein>
    <submittedName>
        <fullName evidence="8">Pyridine nucleotide-disulfide oxidoreductase</fullName>
    </submittedName>
</protein>
<dbReference type="Pfam" id="PF12801">
    <property type="entry name" value="Fer4_5"/>
    <property type="match status" value="2"/>
</dbReference>
<dbReference type="Pfam" id="PF13738">
    <property type="entry name" value="Pyr_redox_3"/>
    <property type="match status" value="1"/>
</dbReference>
<dbReference type="STRING" id="1193011.LEP1GSC058_0151"/>